<gene>
    <name evidence="4" type="ORF">SI7747_11014936</name>
    <name evidence="5" type="ORF">SI8410_11016081</name>
</gene>
<dbReference type="InterPro" id="IPR016140">
    <property type="entry name" value="Bifunc_inhib/LTP/seed_store"/>
</dbReference>
<dbReference type="InterPro" id="IPR000528">
    <property type="entry name" value="Plant_nsLTP"/>
</dbReference>
<feature type="signal peptide" evidence="2">
    <location>
        <begin position="1"/>
        <end position="25"/>
    </location>
</feature>
<accession>A0A7I8JGL8</accession>
<dbReference type="SMART" id="SM00499">
    <property type="entry name" value="AAI"/>
    <property type="match status" value="1"/>
</dbReference>
<feature type="chain" id="PRO_5045019985" description="Non-specific lipid-transfer protein" evidence="2">
    <location>
        <begin position="26"/>
        <end position="115"/>
    </location>
</feature>
<evidence type="ECO:0000256" key="2">
    <source>
        <dbReference type="SAM" id="SignalP"/>
    </source>
</evidence>
<keyword evidence="1" id="KW-0446">Lipid-binding</keyword>
<keyword evidence="2" id="KW-0732">Signal</keyword>
<dbReference type="SUPFAM" id="SSF47699">
    <property type="entry name" value="Bifunctional inhibitor/lipid-transfer protein/seed storage 2S albumin"/>
    <property type="match status" value="1"/>
</dbReference>
<dbReference type="GO" id="GO:0006869">
    <property type="term" value="P:lipid transport"/>
    <property type="evidence" value="ECO:0007669"/>
    <property type="project" value="InterPro"/>
</dbReference>
<dbReference type="GO" id="GO:0008289">
    <property type="term" value="F:lipid binding"/>
    <property type="evidence" value="ECO:0007669"/>
    <property type="project" value="UniProtKB-KW"/>
</dbReference>
<reference evidence="4" key="1">
    <citation type="submission" date="2019-12" db="EMBL/GenBank/DDBJ databases">
        <authorList>
            <person name="Scholz U."/>
            <person name="Mascher M."/>
            <person name="Fiebig A."/>
        </authorList>
    </citation>
    <scope>NUCLEOTIDE SEQUENCE</scope>
</reference>
<keyword evidence="6" id="KW-1185">Reference proteome</keyword>
<name>A0A7I8JGL8_SPIIN</name>
<organism evidence="4">
    <name type="scientific">Spirodela intermedia</name>
    <name type="common">Intermediate duckweed</name>
    <dbReference type="NCBI Taxonomy" id="51605"/>
    <lineage>
        <taxon>Eukaryota</taxon>
        <taxon>Viridiplantae</taxon>
        <taxon>Streptophyta</taxon>
        <taxon>Embryophyta</taxon>
        <taxon>Tracheophyta</taxon>
        <taxon>Spermatophyta</taxon>
        <taxon>Magnoliopsida</taxon>
        <taxon>Liliopsida</taxon>
        <taxon>Araceae</taxon>
        <taxon>Lemnoideae</taxon>
        <taxon>Spirodela</taxon>
    </lineage>
</organism>
<dbReference type="PRINTS" id="PR00382">
    <property type="entry name" value="LIPIDTRNSFER"/>
</dbReference>
<feature type="domain" description="Bifunctional inhibitor/plant lipid transfer protein/seed storage helical" evidence="3">
    <location>
        <begin position="28"/>
        <end position="113"/>
    </location>
</feature>
<dbReference type="AlphaFoldDB" id="A0A7I8JGL8"/>
<dbReference type="InterPro" id="IPR036312">
    <property type="entry name" value="Bifun_inhib/LTP/seed_sf"/>
</dbReference>
<evidence type="ECO:0000256" key="1">
    <source>
        <dbReference type="RuleBase" id="RU000628"/>
    </source>
</evidence>
<dbReference type="Pfam" id="PF00234">
    <property type="entry name" value="Tryp_alpha_amyl"/>
    <property type="match status" value="1"/>
</dbReference>
<evidence type="ECO:0000313" key="4">
    <source>
        <dbReference type="EMBL" id="CAA2629298.1"/>
    </source>
</evidence>
<dbReference type="EMBL" id="LR746274">
    <property type="protein sequence ID" value="CAA7405403.1"/>
    <property type="molecule type" value="Genomic_DNA"/>
</dbReference>
<dbReference type="Gene3D" id="1.10.110.10">
    <property type="entry name" value="Plant lipid-transfer and hydrophobic proteins"/>
    <property type="match status" value="1"/>
</dbReference>
<sequence length="115" mass="11779">MKGFTVVCCVLVAAAGFMAAGPAAAVTCGDVTSSLGQCLPFLRGQVGTPAVGCCDGVRRLRAMLPAIADRRVACNCMKQAAAHFRDIKGNAVSSLPGICRAPLPFPINLAVDCAR</sequence>
<evidence type="ECO:0000259" key="3">
    <source>
        <dbReference type="SMART" id="SM00499"/>
    </source>
</evidence>
<comment type="similarity">
    <text evidence="1">Belongs to the plant LTP family.</text>
</comment>
<dbReference type="OrthoDB" id="649864at2759"/>
<evidence type="ECO:0000313" key="6">
    <source>
        <dbReference type="Proteomes" id="UP000663760"/>
    </source>
</evidence>
<protein>
    <recommendedName>
        <fullName evidence="1">Non-specific lipid-transfer protein</fullName>
    </recommendedName>
</protein>
<keyword evidence="1" id="KW-0813">Transport</keyword>
<dbReference type="EMBL" id="LR743598">
    <property type="protein sequence ID" value="CAA2629298.1"/>
    <property type="molecule type" value="Genomic_DNA"/>
</dbReference>
<evidence type="ECO:0000313" key="5">
    <source>
        <dbReference type="EMBL" id="CAA7405403.1"/>
    </source>
</evidence>
<proteinExistence type="inferred from homology"/>
<dbReference type="CDD" id="cd01960">
    <property type="entry name" value="nsLTP1"/>
    <property type="match status" value="1"/>
</dbReference>
<dbReference type="Proteomes" id="UP000663760">
    <property type="component" value="Chromosome 11"/>
</dbReference>
<dbReference type="PANTHER" id="PTHR33076">
    <property type="entry name" value="NON-SPECIFIC LIPID-TRANSFER PROTEIN 2-RELATED"/>
    <property type="match status" value="1"/>
</dbReference>
<comment type="function">
    <text evidence="1">Plant non-specific lipid-transfer proteins transfer phospholipids as well as galactolipids across membranes. May play a role in wax or cutin deposition in the cell walls of expanding epidermal cells and certain secretory tissues.</text>
</comment>